<dbReference type="Proteomes" id="UP001501771">
    <property type="component" value="Unassembled WGS sequence"/>
</dbReference>
<dbReference type="Pfam" id="PF13305">
    <property type="entry name" value="TetR_C_33"/>
    <property type="match status" value="1"/>
</dbReference>
<evidence type="ECO:0000313" key="7">
    <source>
        <dbReference type="Proteomes" id="UP001501771"/>
    </source>
</evidence>
<evidence type="ECO:0000256" key="1">
    <source>
        <dbReference type="ARBA" id="ARBA00023015"/>
    </source>
</evidence>
<keyword evidence="1" id="KW-0805">Transcription regulation</keyword>
<comment type="caution">
    <text evidence="6">The sequence shown here is derived from an EMBL/GenBank/DDBJ whole genome shotgun (WGS) entry which is preliminary data.</text>
</comment>
<dbReference type="EMBL" id="BAAAQR010000001">
    <property type="protein sequence ID" value="GAA2136931.1"/>
    <property type="molecule type" value="Genomic_DNA"/>
</dbReference>
<dbReference type="SUPFAM" id="SSF46689">
    <property type="entry name" value="Homeodomain-like"/>
    <property type="match status" value="1"/>
</dbReference>
<dbReference type="PROSITE" id="PS50977">
    <property type="entry name" value="HTH_TETR_2"/>
    <property type="match status" value="1"/>
</dbReference>
<sequence>MWHAVGMAKGPTPREIARGENIARIKELALSQLAESGAGALSLRAIARELNLVSSAIYRYYASRDELITALIVDAYDDLGALLEEAVGTTRGPRRRWLDTCRAMRAWALGAPHRFALVYGSAIPGYAAPADTIAPAGRVVRAFCGAASDAVLVADSRPLGRRLGTQLDVSADALGLDVDRDTMLALTAAFARVVGLLTLELNGHFVGGFEPADDLFDALVEREADLLGLATSR</sequence>
<keyword evidence="2 4" id="KW-0238">DNA-binding</keyword>
<evidence type="ECO:0000259" key="5">
    <source>
        <dbReference type="PROSITE" id="PS50977"/>
    </source>
</evidence>
<dbReference type="Pfam" id="PF00440">
    <property type="entry name" value="TetR_N"/>
    <property type="match status" value="1"/>
</dbReference>
<keyword evidence="3" id="KW-0804">Transcription</keyword>
<dbReference type="InterPro" id="IPR001647">
    <property type="entry name" value="HTH_TetR"/>
</dbReference>
<proteinExistence type="predicted"/>
<gene>
    <name evidence="6" type="ORF">GCM10009844_03530</name>
</gene>
<feature type="domain" description="HTH tetR-type" evidence="5">
    <location>
        <begin position="19"/>
        <end position="79"/>
    </location>
</feature>
<dbReference type="InterPro" id="IPR036271">
    <property type="entry name" value="Tet_transcr_reg_TetR-rel_C_sf"/>
</dbReference>
<dbReference type="Gene3D" id="1.10.357.10">
    <property type="entry name" value="Tetracycline Repressor, domain 2"/>
    <property type="match status" value="1"/>
</dbReference>
<evidence type="ECO:0000313" key="6">
    <source>
        <dbReference type="EMBL" id="GAA2136931.1"/>
    </source>
</evidence>
<evidence type="ECO:0000256" key="3">
    <source>
        <dbReference type="ARBA" id="ARBA00023163"/>
    </source>
</evidence>
<dbReference type="InterPro" id="IPR050109">
    <property type="entry name" value="HTH-type_TetR-like_transc_reg"/>
</dbReference>
<reference evidence="6 7" key="1">
    <citation type="journal article" date="2019" name="Int. J. Syst. Evol. Microbiol.">
        <title>The Global Catalogue of Microorganisms (GCM) 10K type strain sequencing project: providing services to taxonomists for standard genome sequencing and annotation.</title>
        <authorList>
            <consortium name="The Broad Institute Genomics Platform"/>
            <consortium name="The Broad Institute Genome Sequencing Center for Infectious Disease"/>
            <person name="Wu L."/>
            <person name="Ma J."/>
        </authorList>
    </citation>
    <scope>NUCLEOTIDE SEQUENCE [LARGE SCALE GENOMIC DNA]</scope>
    <source>
        <strain evidence="6 7">JCM 16022</strain>
    </source>
</reference>
<dbReference type="InterPro" id="IPR009057">
    <property type="entry name" value="Homeodomain-like_sf"/>
</dbReference>
<evidence type="ECO:0000256" key="4">
    <source>
        <dbReference type="PROSITE-ProRule" id="PRU00335"/>
    </source>
</evidence>
<dbReference type="PANTHER" id="PTHR30055:SF243">
    <property type="entry name" value="HTH-TYPE TRANSCRIPTIONAL REGULATOR RV1816"/>
    <property type="match status" value="1"/>
</dbReference>
<protein>
    <submittedName>
        <fullName evidence="6">TetR/AcrR family transcriptional regulator</fullName>
    </submittedName>
</protein>
<organism evidence="6 7">
    <name type="scientific">Nocardioides koreensis</name>
    <dbReference type="NCBI Taxonomy" id="433651"/>
    <lineage>
        <taxon>Bacteria</taxon>
        <taxon>Bacillati</taxon>
        <taxon>Actinomycetota</taxon>
        <taxon>Actinomycetes</taxon>
        <taxon>Propionibacteriales</taxon>
        <taxon>Nocardioidaceae</taxon>
        <taxon>Nocardioides</taxon>
    </lineage>
</organism>
<feature type="DNA-binding region" description="H-T-H motif" evidence="4">
    <location>
        <begin position="42"/>
        <end position="61"/>
    </location>
</feature>
<dbReference type="SUPFAM" id="SSF48498">
    <property type="entry name" value="Tetracyclin repressor-like, C-terminal domain"/>
    <property type="match status" value="1"/>
</dbReference>
<evidence type="ECO:0000256" key="2">
    <source>
        <dbReference type="ARBA" id="ARBA00023125"/>
    </source>
</evidence>
<keyword evidence="7" id="KW-1185">Reference proteome</keyword>
<dbReference type="InterPro" id="IPR025996">
    <property type="entry name" value="MT1864/Rv1816-like_C"/>
</dbReference>
<accession>A0ABN2Z514</accession>
<dbReference type="PANTHER" id="PTHR30055">
    <property type="entry name" value="HTH-TYPE TRANSCRIPTIONAL REGULATOR RUTR"/>
    <property type="match status" value="1"/>
</dbReference>
<name>A0ABN2Z514_9ACTN</name>